<protein>
    <submittedName>
        <fullName evidence="2">Uncharacterized protein</fullName>
    </submittedName>
</protein>
<dbReference type="EMBL" id="JAAIUW010000011">
    <property type="protein sequence ID" value="KAF7810318.1"/>
    <property type="molecule type" value="Genomic_DNA"/>
</dbReference>
<accession>A0A834W6P9</accession>
<name>A0A834W6P9_9FABA</name>
<feature type="compositionally biased region" description="Basic and acidic residues" evidence="1">
    <location>
        <begin position="18"/>
        <end position="27"/>
    </location>
</feature>
<proteinExistence type="predicted"/>
<comment type="caution">
    <text evidence="2">The sequence shown here is derived from an EMBL/GenBank/DDBJ whole genome shotgun (WGS) entry which is preliminary data.</text>
</comment>
<sequence>MKNSEDSLKLIMKSPKMQMEKKKEKQRLNNPPTTIYKDITTMPLVSLTPRALHRIDNSYNLPPRIIRRLKNNLTPRPLPTNYKILANIIMTNLSQLPAMVEEKPSPLAKYE</sequence>
<gene>
    <name evidence="2" type="ORF">G2W53_037061</name>
</gene>
<feature type="region of interest" description="Disordered" evidence="1">
    <location>
        <begin position="1"/>
        <end position="35"/>
    </location>
</feature>
<evidence type="ECO:0000313" key="2">
    <source>
        <dbReference type="EMBL" id="KAF7810318.1"/>
    </source>
</evidence>
<evidence type="ECO:0000256" key="1">
    <source>
        <dbReference type="SAM" id="MobiDB-lite"/>
    </source>
</evidence>
<dbReference type="Proteomes" id="UP000634136">
    <property type="component" value="Unassembled WGS sequence"/>
</dbReference>
<reference evidence="2" key="1">
    <citation type="submission" date="2020-09" db="EMBL/GenBank/DDBJ databases">
        <title>Genome-Enabled Discovery of Anthraquinone Biosynthesis in Senna tora.</title>
        <authorList>
            <person name="Kang S.-H."/>
            <person name="Pandey R.P."/>
            <person name="Lee C.-M."/>
            <person name="Sim J.-S."/>
            <person name="Jeong J.-T."/>
            <person name="Choi B.-S."/>
            <person name="Jung M."/>
            <person name="Ginzburg D."/>
            <person name="Zhao K."/>
            <person name="Won S.Y."/>
            <person name="Oh T.-J."/>
            <person name="Yu Y."/>
            <person name="Kim N.-H."/>
            <person name="Lee O.R."/>
            <person name="Lee T.-H."/>
            <person name="Bashyal P."/>
            <person name="Kim T.-S."/>
            <person name="Lee W.-H."/>
            <person name="Kawkins C."/>
            <person name="Kim C.-K."/>
            <person name="Kim J.S."/>
            <person name="Ahn B.O."/>
            <person name="Rhee S.Y."/>
            <person name="Sohng J.K."/>
        </authorList>
    </citation>
    <scope>NUCLEOTIDE SEQUENCE</scope>
    <source>
        <tissue evidence="2">Leaf</tissue>
    </source>
</reference>
<dbReference type="AlphaFoldDB" id="A0A834W6P9"/>
<keyword evidence="3" id="KW-1185">Reference proteome</keyword>
<evidence type="ECO:0000313" key="3">
    <source>
        <dbReference type="Proteomes" id="UP000634136"/>
    </source>
</evidence>
<organism evidence="2 3">
    <name type="scientific">Senna tora</name>
    <dbReference type="NCBI Taxonomy" id="362788"/>
    <lineage>
        <taxon>Eukaryota</taxon>
        <taxon>Viridiplantae</taxon>
        <taxon>Streptophyta</taxon>
        <taxon>Embryophyta</taxon>
        <taxon>Tracheophyta</taxon>
        <taxon>Spermatophyta</taxon>
        <taxon>Magnoliopsida</taxon>
        <taxon>eudicotyledons</taxon>
        <taxon>Gunneridae</taxon>
        <taxon>Pentapetalae</taxon>
        <taxon>rosids</taxon>
        <taxon>fabids</taxon>
        <taxon>Fabales</taxon>
        <taxon>Fabaceae</taxon>
        <taxon>Caesalpinioideae</taxon>
        <taxon>Cassia clade</taxon>
        <taxon>Senna</taxon>
    </lineage>
</organism>